<evidence type="ECO:0000313" key="3">
    <source>
        <dbReference type="Proteomes" id="UP000011115"/>
    </source>
</evidence>
<dbReference type="PaxDb" id="4113-PGSC0003DMT400090860"/>
<feature type="compositionally biased region" description="Pro residues" evidence="1">
    <location>
        <begin position="94"/>
        <end position="103"/>
    </location>
</feature>
<evidence type="ECO:0000256" key="1">
    <source>
        <dbReference type="SAM" id="MobiDB-lite"/>
    </source>
</evidence>
<reference evidence="3" key="1">
    <citation type="journal article" date="2011" name="Nature">
        <title>Genome sequence and analysis of the tuber crop potato.</title>
        <authorList>
            <consortium name="The Potato Genome Sequencing Consortium"/>
        </authorList>
    </citation>
    <scope>NUCLEOTIDE SEQUENCE [LARGE SCALE GENOMIC DNA]</scope>
    <source>
        <strain evidence="3">cv. DM1-3 516 R44</strain>
    </source>
</reference>
<name>M1DLC6_SOLTU</name>
<dbReference type="EnsemblPlants" id="PGSC0003DMT400090860">
    <property type="protein sequence ID" value="PGSC0003DMT400090860"/>
    <property type="gene ID" value="PGSC0003DMG400040431"/>
</dbReference>
<organism evidence="2 3">
    <name type="scientific">Solanum tuberosum</name>
    <name type="common">Potato</name>
    <dbReference type="NCBI Taxonomy" id="4113"/>
    <lineage>
        <taxon>Eukaryota</taxon>
        <taxon>Viridiplantae</taxon>
        <taxon>Streptophyta</taxon>
        <taxon>Embryophyta</taxon>
        <taxon>Tracheophyta</taxon>
        <taxon>Spermatophyta</taxon>
        <taxon>Magnoliopsida</taxon>
        <taxon>eudicotyledons</taxon>
        <taxon>Gunneridae</taxon>
        <taxon>Pentapetalae</taxon>
        <taxon>asterids</taxon>
        <taxon>lamiids</taxon>
        <taxon>Solanales</taxon>
        <taxon>Solanaceae</taxon>
        <taxon>Solanoideae</taxon>
        <taxon>Solaneae</taxon>
        <taxon>Solanum</taxon>
    </lineage>
</organism>
<protein>
    <submittedName>
        <fullName evidence="2">Retrotransposon gag protein</fullName>
    </submittedName>
</protein>
<feature type="region of interest" description="Disordered" evidence="1">
    <location>
        <begin position="74"/>
        <end position="106"/>
    </location>
</feature>
<proteinExistence type="predicted"/>
<dbReference type="Gramene" id="PGSC0003DMT400090860">
    <property type="protein sequence ID" value="PGSC0003DMT400090860"/>
    <property type="gene ID" value="PGSC0003DMG400040431"/>
</dbReference>
<dbReference type="InParanoid" id="M1DLC6"/>
<reference evidence="2" key="2">
    <citation type="submission" date="2015-06" db="UniProtKB">
        <authorList>
            <consortium name="EnsemblPlants"/>
        </authorList>
    </citation>
    <scope>IDENTIFICATION</scope>
    <source>
        <strain evidence="2">DM1-3 516 R44</strain>
    </source>
</reference>
<dbReference type="AlphaFoldDB" id="M1DLC6"/>
<evidence type="ECO:0000313" key="2">
    <source>
        <dbReference type="EnsemblPlants" id="PGSC0003DMT400090860"/>
    </source>
</evidence>
<accession>M1DLC6</accession>
<dbReference type="HOGENOM" id="CLU_1520445_0_0_1"/>
<sequence>MGSVAHVEGDRKDVALAMHSLVQLGVRLVESDKGGIMVHNGSGSSFVNDVKAKQYLDPILVELKEAVMSYTRANARRDEEDNGEQEVPSQVPNQAPPPAPNDPPIENVTLAEFRASMQLLAQALTTQANREVVAPANPIRRMCASRVREFLRMNPPEFSGSKVEEDPNGFTEEVYKPLAIIG</sequence>
<dbReference type="Proteomes" id="UP000011115">
    <property type="component" value="Unassembled WGS sequence"/>
</dbReference>
<keyword evidence="3" id="KW-1185">Reference proteome</keyword>